<sequence>MKLTDLVNSVGIRVREVTNFVRYPVENVSRIAMRRFQDVYENIEVGRDKKEQNQDISGQSTNGKRLDNSVKFSEPQEKSEPRETTNAMKIAIAERLAKRQTYRVDIAPILPKNQEIRGGRRGRYRIDSLLKDGERVRLYSGVQIVNNKPVIIKECLLPDREFNKKEAKERKERFEQVARLNLKNGGGQDFRLISPWDAIASGNEKVCYLIFEQTISNSVTLRDYLANHGAMSGKQVRQVLYQVLQTLWFLHSQKLRFSADEIQQGLPHGNLTLDSLLIVTSNQNAIDDPRFFIYVSDLALWEDLFKPPTTKIANHSPEKDLQDLGYISFYLLSGGTVDGVFGQPLDPTIEQHWPPVKDVPLKRFIHRLLGIDKRFASAYEARQALLQLPPEEQFEEQNAALIESYEKAENNNWQVLKTLLIALLLALLAGFLGRIIWLTWRNSDELQLPLIGSSSQTCCFAKVDKVPNGEVRYATETDGTWSYILNNASLSSYTKTLAQELINREPRLQNYRQSNSTGDLIEDVRSGTVDFALTTYVDKLPDDLQQQVVAYDGLLVFVAFSNSKRKENIPNTLDGKITLEQLREVYKKGGVSNWSPPKGFDKIKLYLPLDNPTTIKLIDKLFTEGESSPELEQLKESNRNEEKQIKENRMFEKRAEIDKRYSIGSKRWKQEIAAITQKVSDRKNDEAYILEQILNDFENRKTIGIGFGLLSRIFGQCSVYPLALGTKGQEIQPLVQQIQNNVKPIEPTTDLCNDKGSYWPNVKAFESGSYPLMYKLVVIYPKDKNRSEAGKKFAELLKTEEGQLLLLEAGLVPLESSLIDKR</sequence>
<gene>
    <name evidence="4" type="ORF">ACE1CA_14005</name>
</gene>
<feature type="domain" description="PBP" evidence="3">
    <location>
        <begin position="506"/>
        <end position="797"/>
    </location>
</feature>
<dbReference type="EMBL" id="JBHFNT010000116">
    <property type="protein sequence ID" value="MFB2835641.1"/>
    <property type="molecule type" value="Genomic_DNA"/>
</dbReference>
<dbReference type="PANTHER" id="PTHR30570">
    <property type="entry name" value="PERIPLASMIC PHOSPHATE BINDING COMPONENT OF PHOSPHATE ABC TRANSPORTER"/>
    <property type="match status" value="1"/>
</dbReference>
<dbReference type="RefSeq" id="WP_413278049.1">
    <property type="nucleotide sequence ID" value="NZ_JBHFNT010000116.1"/>
</dbReference>
<dbReference type="SUPFAM" id="SSF53850">
    <property type="entry name" value="Periplasmic binding protein-like II"/>
    <property type="match status" value="1"/>
</dbReference>
<dbReference type="SUPFAM" id="SSF56112">
    <property type="entry name" value="Protein kinase-like (PK-like)"/>
    <property type="match status" value="1"/>
</dbReference>
<reference evidence="4 5" key="1">
    <citation type="submission" date="2024-09" db="EMBL/GenBank/DDBJ databases">
        <title>Floridaenema gen nov. (Aerosakkonemataceae, Aerosakkonematales ord. nov., Cyanobacteria) from benthic tropical and subtropical fresh waters, with the description of four new species.</title>
        <authorList>
            <person name="Moretto J.A."/>
            <person name="Berthold D.E."/>
            <person name="Lefler F.W."/>
            <person name="Huang I.-S."/>
            <person name="Laughinghouse H. IV."/>
        </authorList>
    </citation>
    <scope>NUCLEOTIDE SEQUENCE [LARGE SCALE GENOMIC DNA]</scope>
    <source>
        <strain evidence="4 5">BLCC-F167</strain>
    </source>
</reference>
<evidence type="ECO:0000256" key="1">
    <source>
        <dbReference type="ARBA" id="ARBA00022729"/>
    </source>
</evidence>
<keyword evidence="5" id="KW-1185">Reference proteome</keyword>
<dbReference type="Pfam" id="PF12849">
    <property type="entry name" value="PBP_like_2"/>
    <property type="match status" value="1"/>
</dbReference>
<dbReference type="PANTHER" id="PTHR30570:SF1">
    <property type="entry name" value="PHOSPHATE-BINDING PROTEIN PSTS"/>
    <property type="match status" value="1"/>
</dbReference>
<feature type="compositionally biased region" description="Basic and acidic residues" evidence="2">
    <location>
        <begin position="64"/>
        <end position="83"/>
    </location>
</feature>
<name>A0ABV4WKM3_9CYAN</name>
<dbReference type="Gene3D" id="1.10.510.10">
    <property type="entry name" value="Transferase(Phosphotransferase) domain 1"/>
    <property type="match status" value="1"/>
</dbReference>
<proteinExistence type="predicted"/>
<keyword evidence="1" id="KW-0732">Signal</keyword>
<comment type="caution">
    <text evidence="4">The sequence shown here is derived from an EMBL/GenBank/DDBJ whole genome shotgun (WGS) entry which is preliminary data.</text>
</comment>
<dbReference type="InterPro" id="IPR024370">
    <property type="entry name" value="PBP_domain"/>
</dbReference>
<organism evidence="4 5">
    <name type="scientific">Floridaenema evergladense BLCC-F167</name>
    <dbReference type="NCBI Taxonomy" id="3153639"/>
    <lineage>
        <taxon>Bacteria</taxon>
        <taxon>Bacillati</taxon>
        <taxon>Cyanobacteriota</taxon>
        <taxon>Cyanophyceae</taxon>
        <taxon>Oscillatoriophycideae</taxon>
        <taxon>Aerosakkonematales</taxon>
        <taxon>Aerosakkonemataceae</taxon>
        <taxon>Floridanema</taxon>
        <taxon>Floridanema evergladense</taxon>
    </lineage>
</organism>
<dbReference type="Proteomes" id="UP001576780">
    <property type="component" value="Unassembled WGS sequence"/>
</dbReference>
<evidence type="ECO:0000313" key="4">
    <source>
        <dbReference type="EMBL" id="MFB2835641.1"/>
    </source>
</evidence>
<feature type="compositionally biased region" description="Polar residues" evidence="2">
    <location>
        <begin position="54"/>
        <end position="63"/>
    </location>
</feature>
<feature type="region of interest" description="Disordered" evidence="2">
    <location>
        <begin position="49"/>
        <end position="85"/>
    </location>
</feature>
<dbReference type="InterPro" id="IPR011009">
    <property type="entry name" value="Kinase-like_dom_sf"/>
</dbReference>
<accession>A0ABV4WKM3</accession>
<evidence type="ECO:0000259" key="3">
    <source>
        <dbReference type="Pfam" id="PF12849"/>
    </source>
</evidence>
<evidence type="ECO:0000256" key="2">
    <source>
        <dbReference type="SAM" id="MobiDB-lite"/>
    </source>
</evidence>
<protein>
    <submittedName>
        <fullName evidence="4">Substrate-binding domain-containing protein</fullName>
    </submittedName>
</protein>
<evidence type="ECO:0000313" key="5">
    <source>
        <dbReference type="Proteomes" id="UP001576780"/>
    </source>
</evidence>
<dbReference type="InterPro" id="IPR050811">
    <property type="entry name" value="Phosphate_ABC_transporter"/>
</dbReference>